<dbReference type="EMBL" id="JAMKFB020000019">
    <property type="protein sequence ID" value="KAL0166991.1"/>
    <property type="molecule type" value="Genomic_DNA"/>
</dbReference>
<keyword evidence="1" id="KW-1133">Transmembrane helix</keyword>
<keyword evidence="1" id="KW-0472">Membrane</keyword>
<reference evidence="2 3" key="1">
    <citation type="submission" date="2024-05" db="EMBL/GenBank/DDBJ databases">
        <title>Genome sequencing and assembly of Indian major carp, Cirrhinus mrigala (Hamilton, 1822).</title>
        <authorList>
            <person name="Mohindra V."/>
            <person name="Chowdhury L.M."/>
            <person name="Lal K."/>
            <person name="Jena J.K."/>
        </authorList>
    </citation>
    <scope>NUCLEOTIDE SEQUENCE [LARGE SCALE GENOMIC DNA]</scope>
    <source>
        <strain evidence="2">CM1030</strain>
        <tissue evidence="2">Blood</tissue>
    </source>
</reference>
<evidence type="ECO:0000256" key="1">
    <source>
        <dbReference type="SAM" id="Phobius"/>
    </source>
</evidence>
<protein>
    <submittedName>
        <fullName evidence="2">Uncharacterized protein</fullName>
    </submittedName>
</protein>
<gene>
    <name evidence="2" type="ORF">M9458_038835</name>
</gene>
<feature type="non-terminal residue" evidence="2">
    <location>
        <position position="123"/>
    </location>
</feature>
<evidence type="ECO:0000313" key="3">
    <source>
        <dbReference type="Proteomes" id="UP001529510"/>
    </source>
</evidence>
<evidence type="ECO:0000313" key="2">
    <source>
        <dbReference type="EMBL" id="KAL0166991.1"/>
    </source>
</evidence>
<sequence>LLKSRTRNLDYNLFRQWAESALRCTLLRWITVHCFIGSVYETGRSVLFDNYRLDKFNSWLVGTVAAALACLFWEVTLPDTNGESNGKERKQRARVLFIRVIRLSKPDYLLLCGAFVFLTLAVL</sequence>
<comment type="caution">
    <text evidence="2">The sequence shown here is derived from an EMBL/GenBank/DDBJ whole genome shotgun (WGS) entry which is preliminary data.</text>
</comment>
<accession>A0ABD0P0B0</accession>
<dbReference type="AlphaFoldDB" id="A0ABD0P0B0"/>
<feature type="transmembrane region" description="Helical" evidence="1">
    <location>
        <begin position="96"/>
        <end position="122"/>
    </location>
</feature>
<keyword evidence="3" id="KW-1185">Reference proteome</keyword>
<organism evidence="2 3">
    <name type="scientific">Cirrhinus mrigala</name>
    <name type="common">Mrigala</name>
    <dbReference type="NCBI Taxonomy" id="683832"/>
    <lineage>
        <taxon>Eukaryota</taxon>
        <taxon>Metazoa</taxon>
        <taxon>Chordata</taxon>
        <taxon>Craniata</taxon>
        <taxon>Vertebrata</taxon>
        <taxon>Euteleostomi</taxon>
        <taxon>Actinopterygii</taxon>
        <taxon>Neopterygii</taxon>
        <taxon>Teleostei</taxon>
        <taxon>Ostariophysi</taxon>
        <taxon>Cypriniformes</taxon>
        <taxon>Cyprinidae</taxon>
        <taxon>Labeoninae</taxon>
        <taxon>Labeonini</taxon>
        <taxon>Cirrhinus</taxon>
    </lineage>
</organism>
<feature type="non-terminal residue" evidence="2">
    <location>
        <position position="1"/>
    </location>
</feature>
<dbReference type="Proteomes" id="UP001529510">
    <property type="component" value="Unassembled WGS sequence"/>
</dbReference>
<proteinExistence type="predicted"/>
<keyword evidence="1" id="KW-0812">Transmembrane</keyword>
<name>A0ABD0P0B0_CIRMR</name>